<feature type="region of interest" description="Disordered" evidence="1">
    <location>
        <begin position="1"/>
        <end position="253"/>
    </location>
</feature>
<feature type="non-terminal residue" evidence="2">
    <location>
        <position position="1"/>
    </location>
</feature>
<dbReference type="EMBL" id="CADCTW010000018">
    <property type="protein sequence ID" value="CAA9298892.1"/>
    <property type="molecule type" value="Genomic_DNA"/>
</dbReference>
<gene>
    <name evidence="2" type="ORF">AVDCRST_MAG68-236</name>
</gene>
<proteinExistence type="predicted"/>
<feature type="compositionally biased region" description="Basic and acidic residues" evidence="1">
    <location>
        <begin position="190"/>
        <end position="209"/>
    </location>
</feature>
<evidence type="ECO:0000313" key="2">
    <source>
        <dbReference type="EMBL" id="CAA9298892.1"/>
    </source>
</evidence>
<dbReference type="AlphaFoldDB" id="A0A6J4K965"/>
<feature type="compositionally biased region" description="Basic and acidic residues" evidence="1">
    <location>
        <begin position="46"/>
        <end position="60"/>
    </location>
</feature>
<evidence type="ECO:0000256" key="1">
    <source>
        <dbReference type="SAM" id="MobiDB-lite"/>
    </source>
</evidence>
<organism evidence="2">
    <name type="scientific">uncultured Gemmatimonadota bacterium</name>
    <dbReference type="NCBI Taxonomy" id="203437"/>
    <lineage>
        <taxon>Bacteria</taxon>
        <taxon>Pseudomonadati</taxon>
        <taxon>Gemmatimonadota</taxon>
        <taxon>environmental samples</taxon>
    </lineage>
</organism>
<protein>
    <submittedName>
        <fullName evidence="2">Uncharacterized protein</fullName>
    </submittedName>
</protein>
<feature type="non-terminal residue" evidence="2">
    <location>
        <position position="253"/>
    </location>
</feature>
<feature type="compositionally biased region" description="Gly residues" evidence="1">
    <location>
        <begin position="243"/>
        <end position="253"/>
    </location>
</feature>
<reference evidence="2" key="1">
    <citation type="submission" date="2020-02" db="EMBL/GenBank/DDBJ databases">
        <authorList>
            <person name="Meier V. D."/>
        </authorList>
    </citation>
    <scope>NUCLEOTIDE SEQUENCE</scope>
    <source>
        <strain evidence="2">AVDCRST_MAG68</strain>
    </source>
</reference>
<feature type="compositionally biased region" description="Low complexity" evidence="1">
    <location>
        <begin position="138"/>
        <end position="147"/>
    </location>
</feature>
<accession>A0A6J4K965</accession>
<sequence length="253" mass="25434">ASDPGPAGPHGAPGHGFRRGGAGRDPARGRLSPALPPDLAHHRLRAAADRRERVAPERAWRPRHPGRRGLGGVGRLHALGARVEPQPRGRALRARPAAAGERPRPAAAGRGPRVGSARGAAGGLRAGRVAGVAGGAAGLRRALPARGDPGRRRPPPAGDRGGRGHRGGRGGPAADPGAGGLRHPPAAERPLVRLDGEPRGRLEPHRVLHADVPPGVRRGGRGGGGAAVAPGPPRRVRARAAPPGGGGAAADRV</sequence>
<feature type="compositionally biased region" description="Low complexity" evidence="1">
    <location>
        <begin position="94"/>
        <end position="119"/>
    </location>
</feature>
<name>A0A6J4K965_9BACT</name>